<reference evidence="1 2" key="1">
    <citation type="journal article" date="2016" name="Genome Biol. Evol.">
        <title>Comparative Genomic Analyses of the Moraxella catarrhalis Serosensitive and Seroresistant Lineages Demonstrate Their Independent Evolution.</title>
        <authorList>
            <person name="Earl J.P."/>
            <person name="de Vries S.P."/>
            <person name="Ahmed A."/>
            <person name="Powell E."/>
            <person name="Schultz M.P."/>
            <person name="Hermans P.W."/>
            <person name="Hill D.J."/>
            <person name="Zhou Z."/>
            <person name="Constantinidou C.I."/>
            <person name="Hu F.Z."/>
            <person name="Bootsma H.J."/>
            <person name="Ehrlich G.D."/>
        </authorList>
    </citation>
    <scope>NUCLEOTIDE SEQUENCE [LARGE SCALE GENOMIC DNA]</scope>
    <source>
        <strain evidence="1 2">Z7542</strain>
    </source>
</reference>
<dbReference type="EMBL" id="LXHC01000016">
    <property type="protein sequence ID" value="OAU96691.1"/>
    <property type="molecule type" value="Genomic_DNA"/>
</dbReference>
<comment type="caution">
    <text evidence="1">The sequence shown here is derived from an EMBL/GenBank/DDBJ whole genome shotgun (WGS) entry which is preliminary data.</text>
</comment>
<sequence length="44" mass="5020">MSAWASRAFFLSDLCGREASIVKDDGFFSFLSDLCGREVIWRTK</sequence>
<gene>
    <name evidence="1" type="ORF">AO384_0852</name>
</gene>
<evidence type="ECO:0000313" key="2">
    <source>
        <dbReference type="Proteomes" id="UP000078228"/>
    </source>
</evidence>
<evidence type="ECO:0000313" key="1">
    <source>
        <dbReference type="EMBL" id="OAU96691.1"/>
    </source>
</evidence>
<organism evidence="1 2">
    <name type="scientific">Moraxella catarrhalis</name>
    <name type="common">Branhamella catarrhalis</name>
    <dbReference type="NCBI Taxonomy" id="480"/>
    <lineage>
        <taxon>Bacteria</taxon>
        <taxon>Pseudomonadati</taxon>
        <taxon>Pseudomonadota</taxon>
        <taxon>Gammaproteobacteria</taxon>
        <taxon>Moraxellales</taxon>
        <taxon>Moraxellaceae</taxon>
        <taxon>Moraxella</taxon>
    </lineage>
</organism>
<protein>
    <submittedName>
        <fullName evidence="1">Uncharacterized protein</fullName>
    </submittedName>
</protein>
<name>A0A198UJW9_MORCA</name>
<dbReference type="Proteomes" id="UP000078228">
    <property type="component" value="Unassembled WGS sequence"/>
</dbReference>
<dbReference type="AlphaFoldDB" id="A0A198UJW9"/>
<proteinExistence type="predicted"/>
<keyword evidence="2" id="KW-1185">Reference proteome</keyword>
<accession>A0A198UJW9</accession>
<dbReference type="PATRIC" id="fig|480.237.peg.1373"/>